<keyword evidence="2 4" id="KW-0694">RNA-binding</keyword>
<dbReference type="GO" id="GO:0003727">
    <property type="term" value="F:single-stranded RNA binding"/>
    <property type="evidence" value="ECO:0007669"/>
    <property type="project" value="InterPro"/>
</dbReference>
<dbReference type="CDD" id="cd00165">
    <property type="entry name" value="S4"/>
    <property type="match status" value="1"/>
</dbReference>
<keyword evidence="3 4" id="KW-0238">DNA-binding</keyword>
<evidence type="ECO:0000256" key="2">
    <source>
        <dbReference type="ARBA" id="ARBA00022884"/>
    </source>
</evidence>
<sequence length="125" mass="14434">MSEAVRLDQWLWAARFFRTRTLAREAIEAGHVRCQGERCKVAKDVRLGMKLDVRRGNDAFEIVVTGLSIKRGGAPDARQLYEETAEGAQRREQLRLQLRAAGQTISDHRPSKKERRDLDRFKRSL</sequence>
<evidence type="ECO:0000256" key="1">
    <source>
        <dbReference type="ARBA" id="ARBA00008396"/>
    </source>
</evidence>
<dbReference type="InterPro" id="IPR025708">
    <property type="entry name" value="HSP15"/>
</dbReference>
<evidence type="ECO:0000256" key="3">
    <source>
        <dbReference type="ARBA" id="ARBA00023125"/>
    </source>
</evidence>
<protein>
    <recommendedName>
        <fullName evidence="4">Heat shock protein 15</fullName>
    </recommendedName>
</protein>
<dbReference type="Pfam" id="PF01479">
    <property type="entry name" value="S4"/>
    <property type="match status" value="1"/>
</dbReference>
<dbReference type="EMBL" id="JAAMOW010000003">
    <property type="protein sequence ID" value="NGY04681.1"/>
    <property type="molecule type" value="Genomic_DNA"/>
</dbReference>
<keyword evidence="8" id="KW-1185">Reference proteome</keyword>
<dbReference type="PROSITE" id="PS50889">
    <property type="entry name" value="S4"/>
    <property type="match status" value="1"/>
</dbReference>
<feature type="domain" description="RNA-binding S4" evidence="6">
    <location>
        <begin position="5"/>
        <end position="67"/>
    </location>
</feature>
<organism evidence="7 8">
    <name type="scientific">Solimonas terrae</name>
    <dbReference type="NCBI Taxonomy" id="1396819"/>
    <lineage>
        <taxon>Bacteria</taxon>
        <taxon>Pseudomonadati</taxon>
        <taxon>Pseudomonadota</taxon>
        <taxon>Gammaproteobacteria</taxon>
        <taxon>Nevskiales</taxon>
        <taxon>Nevskiaceae</taxon>
        <taxon>Solimonas</taxon>
    </lineage>
</organism>
<dbReference type="InterPro" id="IPR002942">
    <property type="entry name" value="S4_RNA-bd"/>
</dbReference>
<evidence type="ECO:0000256" key="5">
    <source>
        <dbReference type="SAM" id="MobiDB-lite"/>
    </source>
</evidence>
<dbReference type="GO" id="GO:0043023">
    <property type="term" value="F:ribosomal large subunit binding"/>
    <property type="evidence" value="ECO:0007669"/>
    <property type="project" value="InterPro"/>
</dbReference>
<evidence type="ECO:0000313" key="8">
    <source>
        <dbReference type="Proteomes" id="UP000472676"/>
    </source>
</evidence>
<accession>A0A6M2BR49</accession>
<evidence type="ECO:0000256" key="4">
    <source>
        <dbReference type="PIRNR" id="PIRNR016821"/>
    </source>
</evidence>
<dbReference type="SMART" id="SM00363">
    <property type="entry name" value="S4"/>
    <property type="match status" value="1"/>
</dbReference>
<feature type="compositionally biased region" description="Basic and acidic residues" evidence="5">
    <location>
        <begin position="106"/>
        <end position="125"/>
    </location>
</feature>
<dbReference type="AlphaFoldDB" id="A0A6M2BR49"/>
<feature type="region of interest" description="Disordered" evidence="5">
    <location>
        <begin position="101"/>
        <end position="125"/>
    </location>
</feature>
<dbReference type="GO" id="GO:0034605">
    <property type="term" value="P:cellular response to heat"/>
    <property type="evidence" value="ECO:0007669"/>
    <property type="project" value="InterPro"/>
</dbReference>
<dbReference type="InterPro" id="IPR036986">
    <property type="entry name" value="S4_RNA-bd_sf"/>
</dbReference>
<comment type="caution">
    <text evidence="7">The sequence shown here is derived from an EMBL/GenBank/DDBJ whole genome shotgun (WGS) entry which is preliminary data.</text>
</comment>
<dbReference type="SUPFAM" id="SSF55174">
    <property type="entry name" value="Alpha-L RNA-binding motif"/>
    <property type="match status" value="1"/>
</dbReference>
<gene>
    <name evidence="7" type="ORF">G7Y85_07890</name>
</gene>
<dbReference type="Proteomes" id="UP000472676">
    <property type="component" value="Unassembled WGS sequence"/>
</dbReference>
<reference evidence="7 8" key="1">
    <citation type="journal article" date="2014" name="Int. J. Syst. Evol. Microbiol.">
        <title>Solimonas terrae sp. nov., isolated from soil.</title>
        <authorList>
            <person name="Kim S.J."/>
            <person name="Moon J.Y."/>
            <person name="Weon H.Y."/>
            <person name="Ahn J.H."/>
            <person name="Chen W.M."/>
            <person name="Kwon S.W."/>
        </authorList>
    </citation>
    <scope>NUCLEOTIDE SEQUENCE [LARGE SCALE GENOMIC DNA]</scope>
    <source>
        <strain evidence="7 8">KIS83-12</strain>
    </source>
</reference>
<proteinExistence type="inferred from homology"/>
<dbReference type="Gene3D" id="3.10.290.10">
    <property type="entry name" value="RNA-binding S4 domain"/>
    <property type="match status" value="1"/>
</dbReference>
<dbReference type="PIRSF" id="PIRSF016821">
    <property type="entry name" value="HSP15"/>
    <property type="match status" value="1"/>
</dbReference>
<evidence type="ECO:0000259" key="6">
    <source>
        <dbReference type="SMART" id="SM00363"/>
    </source>
</evidence>
<dbReference type="GO" id="GO:0003677">
    <property type="term" value="F:DNA binding"/>
    <property type="evidence" value="ECO:0007669"/>
    <property type="project" value="UniProtKB-KW"/>
</dbReference>
<evidence type="ECO:0000313" key="7">
    <source>
        <dbReference type="EMBL" id="NGY04681.1"/>
    </source>
</evidence>
<name>A0A6M2BR49_9GAMM</name>
<comment type="similarity">
    <text evidence="1 4">Belongs to the HSP15 family.</text>
</comment>
<dbReference type="RefSeq" id="WP_166254457.1">
    <property type="nucleotide sequence ID" value="NZ_JAAMOW010000003.1"/>
</dbReference>